<dbReference type="Proteomes" id="UP000463883">
    <property type="component" value="Chromosome"/>
</dbReference>
<reference evidence="2 3" key="1">
    <citation type="submission" date="2020-01" db="EMBL/GenBank/DDBJ databases">
        <title>Genomic analysis of Aminipila sp. CBA3637.</title>
        <authorList>
            <person name="Kim Y.B."/>
            <person name="Roh S.W."/>
        </authorList>
    </citation>
    <scope>NUCLEOTIDE SEQUENCE [LARGE SCALE GENOMIC DNA]</scope>
    <source>
        <strain evidence="2 3">CBA3637</strain>
    </source>
</reference>
<evidence type="ECO:0000313" key="3">
    <source>
        <dbReference type="Proteomes" id="UP000463883"/>
    </source>
</evidence>
<evidence type="ECO:0000313" key="2">
    <source>
        <dbReference type="EMBL" id="QHI72660.1"/>
    </source>
</evidence>
<dbReference type="RefSeq" id="WP_162362428.1">
    <property type="nucleotide sequence ID" value="NZ_CP047591.1"/>
</dbReference>
<dbReference type="InterPro" id="IPR027417">
    <property type="entry name" value="P-loop_NTPase"/>
</dbReference>
<dbReference type="Pfam" id="PF03780">
    <property type="entry name" value="Asp23"/>
    <property type="match status" value="1"/>
</dbReference>
<proteinExistence type="inferred from homology"/>
<dbReference type="InterPro" id="IPR005531">
    <property type="entry name" value="Asp23"/>
</dbReference>
<sequence>MKVYSLVGKSGTGKSYQAMSLCGRKDIPAIIDDGLFIYESRILQGQSAKRQTTKIGAIKTALFTDEEHRQTVAKKIKEINPDKILILGTSTGMVNKIAERLELPEIEERIFIEDITTEAQRTAARKQRVELGKHVIPAPAGQLKTDFSGYFLHPIRMIRGFGFGTKENIQERSVVRPTYSYLGEFFISDKVVNDIVYYLGEKNEGVHSIVRVLTQNTKTGIGLTVTVNMNYGNQVMECARELQREITEHVAYMTAFNIHSVDVEVKGLV</sequence>
<dbReference type="KEGG" id="amic:Ami3637_09855"/>
<evidence type="ECO:0000256" key="1">
    <source>
        <dbReference type="ARBA" id="ARBA00005721"/>
    </source>
</evidence>
<organism evidence="2 3">
    <name type="scientific">Aminipila terrae</name>
    <dbReference type="NCBI Taxonomy" id="2697030"/>
    <lineage>
        <taxon>Bacteria</taxon>
        <taxon>Bacillati</taxon>
        <taxon>Bacillota</taxon>
        <taxon>Clostridia</taxon>
        <taxon>Peptostreptococcales</taxon>
        <taxon>Anaerovoracaceae</taxon>
        <taxon>Aminipila</taxon>
    </lineage>
</organism>
<dbReference type="AlphaFoldDB" id="A0A6P1MDD6"/>
<gene>
    <name evidence="2" type="ORF">Ami3637_09855</name>
</gene>
<accession>A0A6P1MDD6</accession>
<protein>
    <submittedName>
        <fullName evidence="2">Asp23/Gls24 family envelope stress response protein</fullName>
    </submittedName>
</protein>
<keyword evidence="3" id="KW-1185">Reference proteome</keyword>
<dbReference type="EMBL" id="CP047591">
    <property type="protein sequence ID" value="QHI72660.1"/>
    <property type="molecule type" value="Genomic_DNA"/>
</dbReference>
<dbReference type="SUPFAM" id="SSF52540">
    <property type="entry name" value="P-loop containing nucleoside triphosphate hydrolases"/>
    <property type="match status" value="1"/>
</dbReference>
<comment type="similarity">
    <text evidence="1">Belongs to the asp23 family.</text>
</comment>
<name>A0A6P1MDD6_9FIRM</name>